<gene>
    <name evidence="1" type="ORF">GGR89_000436</name>
</gene>
<comment type="caution">
    <text evidence="1">The sequence shown here is derived from an EMBL/GenBank/DDBJ whole genome shotgun (WGS) entry which is preliminary data.</text>
</comment>
<accession>A0A7X5XVJ8</accession>
<name>A0A7X5XVJ8_9SPHN</name>
<dbReference type="AlphaFoldDB" id="A0A7X5XVJ8"/>
<dbReference type="EMBL" id="JAATJB010000001">
    <property type="protein sequence ID" value="NJB96144.1"/>
    <property type="molecule type" value="Genomic_DNA"/>
</dbReference>
<dbReference type="Proteomes" id="UP000531251">
    <property type="component" value="Unassembled WGS sequence"/>
</dbReference>
<dbReference type="RefSeq" id="WP_125973093.1">
    <property type="nucleotide sequence ID" value="NZ_BAAADY010000001.1"/>
</dbReference>
<evidence type="ECO:0000313" key="2">
    <source>
        <dbReference type="Proteomes" id="UP000531251"/>
    </source>
</evidence>
<evidence type="ECO:0008006" key="3">
    <source>
        <dbReference type="Google" id="ProtNLM"/>
    </source>
</evidence>
<dbReference type="Pfam" id="PF07372">
    <property type="entry name" value="DUF1491"/>
    <property type="match status" value="1"/>
</dbReference>
<proteinExistence type="predicted"/>
<sequence>MTPRLTSAMLVSALVRRADAAGGSAMVLARGDATSGAILLLLLERGANPRFVEGGIGPDGERALLPSGPKELADEAEAGAYWRRRRERDGDLWVVELDIAGGERFAAETMNLC</sequence>
<organism evidence="1 2">
    <name type="scientific">Sphingomonas trueperi</name>
    <dbReference type="NCBI Taxonomy" id="53317"/>
    <lineage>
        <taxon>Bacteria</taxon>
        <taxon>Pseudomonadati</taxon>
        <taxon>Pseudomonadota</taxon>
        <taxon>Alphaproteobacteria</taxon>
        <taxon>Sphingomonadales</taxon>
        <taxon>Sphingomonadaceae</taxon>
        <taxon>Sphingomonas</taxon>
    </lineage>
</organism>
<keyword evidence="2" id="KW-1185">Reference proteome</keyword>
<dbReference type="Gene3D" id="3.40.1530.20">
    <property type="entry name" value="Protein of unknown function (DUF1491)"/>
    <property type="match status" value="1"/>
</dbReference>
<reference evidence="1 2" key="1">
    <citation type="submission" date="2020-03" db="EMBL/GenBank/DDBJ databases">
        <title>Genomic Encyclopedia of Type Strains, Phase IV (KMG-IV): sequencing the most valuable type-strain genomes for metagenomic binning, comparative biology and taxonomic classification.</title>
        <authorList>
            <person name="Goeker M."/>
        </authorList>
    </citation>
    <scope>NUCLEOTIDE SEQUENCE [LARGE SCALE GENOMIC DNA]</scope>
    <source>
        <strain evidence="1 2">DSM 7225</strain>
    </source>
</reference>
<evidence type="ECO:0000313" key="1">
    <source>
        <dbReference type="EMBL" id="NJB96144.1"/>
    </source>
</evidence>
<dbReference type="InterPro" id="IPR009964">
    <property type="entry name" value="DUF1491"/>
</dbReference>
<protein>
    <recommendedName>
        <fullName evidence="3">DUF1491 family protein</fullName>
    </recommendedName>
</protein>